<reference evidence="2" key="1">
    <citation type="submission" date="2016-04" db="EMBL/GenBank/DDBJ databases">
        <authorList>
            <person name="Nguyen H.D."/>
            <person name="Samba Siva P."/>
            <person name="Cullis J."/>
            <person name="Levesque C.A."/>
            <person name="Hambleton S."/>
        </authorList>
    </citation>
    <scope>NUCLEOTIDE SEQUENCE</scope>
    <source>
        <strain evidence="2">DAOMC 236426</strain>
    </source>
</reference>
<dbReference type="EMBL" id="LWDE02002520">
    <property type="protein sequence ID" value="KAE8237428.1"/>
    <property type="molecule type" value="Genomic_DNA"/>
</dbReference>
<dbReference type="AlphaFoldDB" id="A0A8X7MJK9"/>
<accession>A0A8X7MJK9</accession>
<feature type="region of interest" description="Disordered" evidence="1">
    <location>
        <begin position="44"/>
        <end position="131"/>
    </location>
</feature>
<dbReference type="Proteomes" id="UP000077684">
    <property type="component" value="Unassembled WGS sequence"/>
</dbReference>
<evidence type="ECO:0000256" key="1">
    <source>
        <dbReference type="SAM" id="MobiDB-lite"/>
    </source>
</evidence>
<evidence type="ECO:0000313" key="3">
    <source>
        <dbReference type="Proteomes" id="UP000077684"/>
    </source>
</evidence>
<keyword evidence="3" id="KW-1185">Reference proteome</keyword>
<name>A0A8X7MJK9_9BASI</name>
<sequence>MRTSVSFKLREPSAFGQERRGNASIRWPVPGQMAHGHHIGGMGRIAATEPTTCGSGVSAASTARRPTVRRPSSKEELDAVTGKLLGLGARQGRDPFSSDPTIKARERHSRHRQYSVACSARRLKDLPTAAQ</sequence>
<reference evidence="2" key="2">
    <citation type="journal article" date="2019" name="IMA Fungus">
        <title>Genome sequencing and comparison of five Tilletia species to identify candidate genes for the detection of regulated species infecting wheat.</title>
        <authorList>
            <person name="Nguyen H.D.T."/>
            <person name="Sultana T."/>
            <person name="Kesanakurti P."/>
            <person name="Hambleton S."/>
        </authorList>
    </citation>
    <scope>NUCLEOTIDE SEQUENCE</scope>
    <source>
        <strain evidence="2">DAOMC 236426</strain>
    </source>
</reference>
<gene>
    <name evidence="2" type="ORF">A4X06_0g9231</name>
</gene>
<comment type="caution">
    <text evidence="2">The sequence shown here is derived from an EMBL/GenBank/DDBJ whole genome shotgun (WGS) entry which is preliminary data.</text>
</comment>
<organism evidence="2 3">
    <name type="scientific">Tilletia controversa</name>
    <name type="common">dwarf bunt fungus</name>
    <dbReference type="NCBI Taxonomy" id="13291"/>
    <lineage>
        <taxon>Eukaryota</taxon>
        <taxon>Fungi</taxon>
        <taxon>Dikarya</taxon>
        <taxon>Basidiomycota</taxon>
        <taxon>Ustilaginomycotina</taxon>
        <taxon>Exobasidiomycetes</taxon>
        <taxon>Tilletiales</taxon>
        <taxon>Tilletiaceae</taxon>
        <taxon>Tilletia</taxon>
    </lineage>
</organism>
<protein>
    <submittedName>
        <fullName evidence="2">Uncharacterized protein</fullName>
    </submittedName>
</protein>
<evidence type="ECO:0000313" key="2">
    <source>
        <dbReference type="EMBL" id="KAE8237428.1"/>
    </source>
</evidence>
<feature type="compositionally biased region" description="Polar residues" evidence="1">
    <location>
        <begin position="49"/>
        <end position="61"/>
    </location>
</feature>
<proteinExistence type="predicted"/>